<dbReference type="Pfam" id="PF00646">
    <property type="entry name" value="F-box"/>
    <property type="match status" value="1"/>
</dbReference>
<dbReference type="CDD" id="cd22152">
    <property type="entry name" value="F-box_AtAFR-like"/>
    <property type="match status" value="1"/>
</dbReference>
<gene>
    <name evidence="2" type="ORF">V5N11_032819</name>
</gene>
<dbReference type="SMART" id="SM00256">
    <property type="entry name" value="FBOX"/>
    <property type="match status" value="1"/>
</dbReference>
<name>A0ABD0Z766_CARAN</name>
<protein>
    <submittedName>
        <fullName evidence="2">F-box/kelch-repeat protein</fullName>
    </submittedName>
</protein>
<dbReference type="InterPro" id="IPR050354">
    <property type="entry name" value="F-box/kelch-repeat_ARATH"/>
</dbReference>
<dbReference type="SUPFAM" id="SSF50965">
    <property type="entry name" value="Galactose oxidase, central domain"/>
    <property type="match status" value="1"/>
</dbReference>
<sequence length="129" mass="14543">MTTEEMKKIPLDSPPTTFSSLPYDIILNCLARVSIFHRPTLSLVSKKFRSLIASPDLEATRSCIGITEEYLCVCLEPYTYNFFNPRWLVVSPIPQQKSKPIASFSTYQHCQYSAIFSSGSDIYIVGGFS</sequence>
<reference evidence="2 3" key="1">
    <citation type="submission" date="2024-04" db="EMBL/GenBank/DDBJ databases">
        <title>Genome assembly C_amara_ONT_v2.</title>
        <authorList>
            <person name="Yant L."/>
            <person name="Moore C."/>
            <person name="Slenker M."/>
        </authorList>
    </citation>
    <scope>NUCLEOTIDE SEQUENCE [LARGE SCALE GENOMIC DNA]</scope>
    <source>
        <tissue evidence="2">Leaf</tissue>
    </source>
</reference>
<dbReference type="SUPFAM" id="SSF81383">
    <property type="entry name" value="F-box domain"/>
    <property type="match status" value="1"/>
</dbReference>
<feature type="domain" description="F-box" evidence="1">
    <location>
        <begin position="15"/>
        <end position="62"/>
    </location>
</feature>
<dbReference type="PROSITE" id="PS50181">
    <property type="entry name" value="FBOX"/>
    <property type="match status" value="1"/>
</dbReference>
<accession>A0ABD0Z766</accession>
<evidence type="ECO:0000259" key="1">
    <source>
        <dbReference type="PROSITE" id="PS50181"/>
    </source>
</evidence>
<dbReference type="InterPro" id="IPR001810">
    <property type="entry name" value="F-box_dom"/>
</dbReference>
<dbReference type="EMBL" id="JBANAX010000874">
    <property type="protein sequence ID" value="KAL1190537.1"/>
    <property type="molecule type" value="Genomic_DNA"/>
</dbReference>
<dbReference type="PANTHER" id="PTHR24414:SF23">
    <property type="entry name" value="F-BOX_KELCH-REPEAT PROTEIN SKIP6"/>
    <property type="match status" value="1"/>
</dbReference>
<dbReference type="PANTHER" id="PTHR24414">
    <property type="entry name" value="F-BOX/KELCH-REPEAT PROTEIN SKIP4"/>
    <property type="match status" value="1"/>
</dbReference>
<proteinExistence type="predicted"/>
<keyword evidence="3" id="KW-1185">Reference proteome</keyword>
<organism evidence="2 3">
    <name type="scientific">Cardamine amara subsp. amara</name>
    <dbReference type="NCBI Taxonomy" id="228776"/>
    <lineage>
        <taxon>Eukaryota</taxon>
        <taxon>Viridiplantae</taxon>
        <taxon>Streptophyta</taxon>
        <taxon>Embryophyta</taxon>
        <taxon>Tracheophyta</taxon>
        <taxon>Spermatophyta</taxon>
        <taxon>Magnoliopsida</taxon>
        <taxon>eudicotyledons</taxon>
        <taxon>Gunneridae</taxon>
        <taxon>Pentapetalae</taxon>
        <taxon>rosids</taxon>
        <taxon>malvids</taxon>
        <taxon>Brassicales</taxon>
        <taxon>Brassicaceae</taxon>
        <taxon>Cardamineae</taxon>
        <taxon>Cardamine</taxon>
    </lineage>
</organism>
<evidence type="ECO:0000313" key="3">
    <source>
        <dbReference type="Proteomes" id="UP001558713"/>
    </source>
</evidence>
<dbReference type="Proteomes" id="UP001558713">
    <property type="component" value="Unassembled WGS sequence"/>
</dbReference>
<dbReference type="AlphaFoldDB" id="A0ABD0Z766"/>
<comment type="caution">
    <text evidence="2">The sequence shown here is derived from an EMBL/GenBank/DDBJ whole genome shotgun (WGS) entry which is preliminary data.</text>
</comment>
<evidence type="ECO:0000313" key="2">
    <source>
        <dbReference type="EMBL" id="KAL1190537.1"/>
    </source>
</evidence>
<dbReference type="InterPro" id="IPR036047">
    <property type="entry name" value="F-box-like_dom_sf"/>
</dbReference>
<dbReference type="InterPro" id="IPR011043">
    <property type="entry name" value="Gal_Oxase/kelch_b-propeller"/>
</dbReference>